<dbReference type="EMBL" id="CP137744">
    <property type="protein sequence ID" value="WOZ75659.1"/>
    <property type="molecule type" value="Genomic_DNA"/>
</dbReference>
<dbReference type="RefSeq" id="WP_305736321.1">
    <property type="nucleotide sequence ID" value="NZ_CP137744.1"/>
</dbReference>
<feature type="domain" description="Peptidase S74" evidence="1">
    <location>
        <begin position="307"/>
        <end position="404"/>
    </location>
</feature>
<proteinExistence type="predicted"/>
<protein>
    <submittedName>
        <fullName evidence="2">Tail fiber domain-containing protein</fullName>
    </submittedName>
</protein>
<evidence type="ECO:0000313" key="3">
    <source>
        <dbReference type="Proteomes" id="UP001302368"/>
    </source>
</evidence>
<accession>A0ABZ0MLU5</accession>
<name>A0ABZ0MLU5_9ENTR</name>
<keyword evidence="3" id="KW-1185">Reference proteome</keyword>
<organism evidence="2 3">
    <name type="scientific">Kosakonia sacchari</name>
    <dbReference type="NCBI Taxonomy" id="1158459"/>
    <lineage>
        <taxon>Bacteria</taxon>
        <taxon>Pseudomonadati</taxon>
        <taxon>Pseudomonadota</taxon>
        <taxon>Gammaproteobacteria</taxon>
        <taxon>Enterobacterales</taxon>
        <taxon>Enterobacteriaceae</taxon>
        <taxon>Kosakonia</taxon>
    </lineage>
</organism>
<gene>
    <name evidence="2" type="ORF">Q8Y70_13635</name>
</gene>
<dbReference type="PROSITE" id="PS51688">
    <property type="entry name" value="ICA"/>
    <property type="match status" value="1"/>
</dbReference>
<dbReference type="Pfam" id="PF13884">
    <property type="entry name" value="Peptidase_S74"/>
    <property type="match status" value="1"/>
</dbReference>
<dbReference type="Proteomes" id="UP001302368">
    <property type="component" value="Chromosome"/>
</dbReference>
<evidence type="ECO:0000259" key="1">
    <source>
        <dbReference type="PROSITE" id="PS51688"/>
    </source>
</evidence>
<sequence>MSAGTLTLTNNSAAVSGSGTSFTTELAAADFIVVTVGGIPYTLPVKTVDSTTALTLVSNYTGPTQAGAAWYAVPRVAMNLVTAAMVTQNTEALRGLNYDKQNWQQLFTGSGTITVKLPDQSTFTGPAWNSLATSLASKADKTALDGKADKSSLGNAAALNVGTTANTVAAGDDSRLGTVNGKSGGTISSDVTVNGKLASSAGTVGSYLNALNGAGYKQGITIDSGGVNAVFGYSYKYNNGSGYELCTGLGALGTGTAAWPATILMQTANDTNFGARIWSFSMSSGDLACSGSGAQPGSYIFTKAATSDRNLKRDIEYNDGLQSYENVKKIRPCSFVYNDDEKERIRRGVIAQDVREIDADYVKEVPNFFDDSSTLALDTNVLLLDALLALKVAILKIEELEGVVKQLPSGS</sequence>
<reference evidence="2 3" key="1">
    <citation type="submission" date="2023-10" db="EMBL/GenBank/DDBJ databases">
        <title>Genome sequencing of the isolated polysaccharide-producing bacterium Kosakonia sacchari KS2022.</title>
        <authorList>
            <person name="Yi X."/>
        </authorList>
    </citation>
    <scope>NUCLEOTIDE SEQUENCE [LARGE SCALE GENOMIC DNA]</scope>
    <source>
        <strain evidence="2 3">KS2022</strain>
    </source>
</reference>
<dbReference type="InterPro" id="IPR030392">
    <property type="entry name" value="S74_ICA"/>
</dbReference>
<evidence type="ECO:0000313" key="2">
    <source>
        <dbReference type="EMBL" id="WOZ75659.1"/>
    </source>
</evidence>